<reference evidence="4" key="1">
    <citation type="submission" date="2025-08" db="UniProtKB">
        <authorList>
            <consortium name="RefSeq"/>
        </authorList>
    </citation>
    <scope>IDENTIFICATION</scope>
    <source>
        <tissue evidence="4">Whole sample</tissue>
    </source>
</reference>
<dbReference type="OrthoDB" id="6150801at2759"/>
<dbReference type="KEGG" id="cvn:111105022"/>
<dbReference type="GeneID" id="111105022"/>
<proteinExistence type="predicted"/>
<evidence type="ECO:0000313" key="3">
    <source>
        <dbReference type="Proteomes" id="UP000694844"/>
    </source>
</evidence>
<feature type="domain" description="SWIM-type" evidence="2">
    <location>
        <begin position="108"/>
        <end position="149"/>
    </location>
</feature>
<evidence type="ECO:0000259" key="2">
    <source>
        <dbReference type="PROSITE" id="PS50966"/>
    </source>
</evidence>
<accession>A0A8B8AU92</accession>
<name>A0A8B8AU92_CRAVI</name>
<dbReference type="Proteomes" id="UP000694844">
    <property type="component" value="Chromosome 7"/>
</dbReference>
<dbReference type="InterPro" id="IPR007527">
    <property type="entry name" value="Znf_SWIM"/>
</dbReference>
<dbReference type="AlphaFoldDB" id="A0A8B8AU92"/>
<evidence type="ECO:0000313" key="4">
    <source>
        <dbReference type="RefSeq" id="XP_022294907.1"/>
    </source>
</evidence>
<keyword evidence="1" id="KW-0863">Zinc-finger</keyword>
<protein>
    <submittedName>
        <fullName evidence="4">Uncharacterized protein LOC111105022</fullName>
    </submittedName>
</protein>
<evidence type="ECO:0000256" key="1">
    <source>
        <dbReference type="PROSITE-ProRule" id="PRU00325"/>
    </source>
</evidence>
<dbReference type="PROSITE" id="PS50966">
    <property type="entry name" value="ZF_SWIM"/>
    <property type="match status" value="1"/>
</dbReference>
<organism evidence="3 4">
    <name type="scientific">Crassostrea virginica</name>
    <name type="common">Eastern oyster</name>
    <dbReference type="NCBI Taxonomy" id="6565"/>
    <lineage>
        <taxon>Eukaryota</taxon>
        <taxon>Metazoa</taxon>
        <taxon>Spiralia</taxon>
        <taxon>Lophotrochozoa</taxon>
        <taxon>Mollusca</taxon>
        <taxon>Bivalvia</taxon>
        <taxon>Autobranchia</taxon>
        <taxon>Pteriomorphia</taxon>
        <taxon>Ostreida</taxon>
        <taxon>Ostreoidea</taxon>
        <taxon>Ostreidae</taxon>
        <taxon>Crassostrea</taxon>
    </lineage>
</organism>
<keyword evidence="1" id="KW-0862">Zinc</keyword>
<dbReference type="RefSeq" id="XP_022294907.1">
    <property type="nucleotide sequence ID" value="XM_022439199.1"/>
</dbReference>
<keyword evidence="1" id="KW-0479">Metal-binding</keyword>
<gene>
    <name evidence="4" type="primary">LOC111105022</name>
</gene>
<dbReference type="Pfam" id="PF04434">
    <property type="entry name" value="SWIM"/>
    <property type="match status" value="1"/>
</dbReference>
<keyword evidence="3" id="KW-1185">Reference proteome</keyword>
<sequence>MKLRAYDFQNEPVIIPEPLEVDWPTRGFQQLQVVHREEIPEICIEQIDMYFVHRLSGDKQSTGDVKAIEKGRLLLERDRVLTTSYLMQGNALFFTGIVGAAMKTRVTYNSKLKLDKYSGDIVNSHCECPAGRGHHGTCKHLAAVALLLLTFTEGKGLYIKRSCTENLQTFHKPKHSYSGSPFKAEILSRKRKLNDGFFYDPRPMHLRNLASYPDRVRNMVINYCSGTSENLTYRYLIERADIQVNH</sequence>
<dbReference type="GO" id="GO:0008270">
    <property type="term" value="F:zinc ion binding"/>
    <property type="evidence" value="ECO:0007669"/>
    <property type="project" value="UniProtKB-KW"/>
</dbReference>